<sequence>MRLAIVGSRSLAPDLEGFVPDGVTEIVSGGARGVDTAAACYARRHGIALREFLPDYRLFGSRAPLWRNDQIIAHCDCVLAFWDGQSRGTLYTIRRARERGKPVMLYRAEKDGTFLLVEEG</sequence>
<evidence type="ECO:0000259" key="1">
    <source>
        <dbReference type="Pfam" id="PF10686"/>
    </source>
</evidence>
<evidence type="ECO:0000313" key="3">
    <source>
        <dbReference type="Proteomes" id="UP000824072"/>
    </source>
</evidence>
<proteinExistence type="predicted"/>
<feature type="domain" description="YspA cpYpsA-related SLOG" evidence="1">
    <location>
        <begin position="24"/>
        <end position="58"/>
    </location>
</feature>
<evidence type="ECO:0000313" key="2">
    <source>
        <dbReference type="EMBL" id="HIU33564.1"/>
    </source>
</evidence>
<accession>A0A9D1LBE9</accession>
<dbReference type="SUPFAM" id="SSF102405">
    <property type="entry name" value="MCP/YpsA-like"/>
    <property type="match status" value="1"/>
</dbReference>
<gene>
    <name evidence="2" type="ORF">IAB02_03290</name>
</gene>
<reference evidence="2" key="1">
    <citation type="submission" date="2020-10" db="EMBL/GenBank/DDBJ databases">
        <authorList>
            <person name="Gilroy R."/>
        </authorList>
    </citation>
    <scope>NUCLEOTIDE SEQUENCE</scope>
    <source>
        <strain evidence="2">ChiHcec3-11533</strain>
    </source>
</reference>
<dbReference type="Pfam" id="PF10686">
    <property type="entry name" value="YAcAr"/>
    <property type="match status" value="1"/>
</dbReference>
<name>A0A9D1LBE9_9FIRM</name>
<dbReference type="AlphaFoldDB" id="A0A9D1LBE9"/>
<reference evidence="2" key="2">
    <citation type="journal article" date="2021" name="PeerJ">
        <title>Extensive microbial diversity within the chicken gut microbiome revealed by metagenomics and culture.</title>
        <authorList>
            <person name="Gilroy R."/>
            <person name="Ravi A."/>
            <person name="Getino M."/>
            <person name="Pursley I."/>
            <person name="Horton D.L."/>
            <person name="Alikhan N.F."/>
            <person name="Baker D."/>
            <person name="Gharbi K."/>
            <person name="Hall N."/>
            <person name="Watson M."/>
            <person name="Adriaenssens E.M."/>
            <person name="Foster-Nyarko E."/>
            <person name="Jarju S."/>
            <person name="Secka A."/>
            <person name="Antonio M."/>
            <person name="Oren A."/>
            <person name="Chaudhuri R.R."/>
            <person name="La Ragione R."/>
            <person name="Hildebrand F."/>
            <person name="Pallen M.J."/>
        </authorList>
    </citation>
    <scope>NUCLEOTIDE SEQUENCE</scope>
    <source>
        <strain evidence="2">ChiHcec3-11533</strain>
    </source>
</reference>
<dbReference type="InterPro" id="IPR019627">
    <property type="entry name" value="YAcAr"/>
</dbReference>
<dbReference type="Gene3D" id="3.40.50.450">
    <property type="match status" value="1"/>
</dbReference>
<dbReference type="EMBL" id="DVMU01000072">
    <property type="protein sequence ID" value="HIU33564.1"/>
    <property type="molecule type" value="Genomic_DNA"/>
</dbReference>
<comment type="caution">
    <text evidence="2">The sequence shown here is derived from an EMBL/GenBank/DDBJ whole genome shotgun (WGS) entry which is preliminary data.</text>
</comment>
<dbReference type="Proteomes" id="UP000824072">
    <property type="component" value="Unassembled WGS sequence"/>
</dbReference>
<organism evidence="2 3">
    <name type="scientific">Candidatus Pullichristensenella excrementigallinarum</name>
    <dbReference type="NCBI Taxonomy" id="2840907"/>
    <lineage>
        <taxon>Bacteria</taxon>
        <taxon>Bacillati</taxon>
        <taxon>Bacillota</taxon>
        <taxon>Clostridia</taxon>
        <taxon>Candidatus Pullichristensenella</taxon>
    </lineage>
</organism>
<protein>
    <submittedName>
        <fullName evidence="2">DUF2493 domain-containing protein</fullName>
    </submittedName>
</protein>